<evidence type="ECO:0000256" key="2">
    <source>
        <dbReference type="ARBA" id="ARBA00022692"/>
    </source>
</evidence>
<evidence type="ECO:0000256" key="12">
    <source>
        <dbReference type="SAM" id="SignalP"/>
    </source>
</evidence>
<keyword evidence="3 12" id="KW-0732">Signal</keyword>
<reference evidence="14" key="1">
    <citation type="submission" date="2023-08" db="EMBL/GenBank/DDBJ databases">
        <authorList>
            <person name="Alioto T."/>
            <person name="Alioto T."/>
            <person name="Gomez Garrido J."/>
        </authorList>
    </citation>
    <scope>NUCLEOTIDE SEQUENCE</scope>
</reference>
<dbReference type="GO" id="GO:0050852">
    <property type="term" value="P:T cell receptor signaling pathway"/>
    <property type="evidence" value="ECO:0007669"/>
    <property type="project" value="TreeGrafter"/>
</dbReference>
<dbReference type="Pfam" id="PF07686">
    <property type="entry name" value="V-set"/>
    <property type="match status" value="1"/>
</dbReference>
<dbReference type="GO" id="GO:0042110">
    <property type="term" value="P:T cell activation"/>
    <property type="evidence" value="ECO:0007669"/>
    <property type="project" value="UniProtKB-ARBA"/>
</dbReference>
<dbReference type="GO" id="GO:0050863">
    <property type="term" value="P:regulation of T cell activation"/>
    <property type="evidence" value="ECO:0007669"/>
    <property type="project" value="UniProtKB-ARBA"/>
</dbReference>
<evidence type="ECO:0000259" key="13">
    <source>
        <dbReference type="PROSITE" id="PS50835"/>
    </source>
</evidence>
<evidence type="ECO:0000256" key="5">
    <source>
        <dbReference type="ARBA" id="ARBA00023136"/>
    </source>
</evidence>
<keyword evidence="2 11" id="KW-0812">Transmembrane</keyword>
<evidence type="ECO:0000256" key="4">
    <source>
        <dbReference type="ARBA" id="ARBA00022989"/>
    </source>
</evidence>
<dbReference type="Gene3D" id="2.60.40.10">
    <property type="entry name" value="Immunoglobulins"/>
    <property type="match status" value="2"/>
</dbReference>
<organism evidence="14 15">
    <name type="scientific">Xyrichtys novacula</name>
    <name type="common">Pearly razorfish</name>
    <name type="synonym">Hemipteronotus novacula</name>
    <dbReference type="NCBI Taxonomy" id="13765"/>
    <lineage>
        <taxon>Eukaryota</taxon>
        <taxon>Metazoa</taxon>
        <taxon>Chordata</taxon>
        <taxon>Craniata</taxon>
        <taxon>Vertebrata</taxon>
        <taxon>Euteleostomi</taxon>
        <taxon>Actinopterygii</taxon>
        <taxon>Neopterygii</taxon>
        <taxon>Teleostei</taxon>
        <taxon>Neoteleostei</taxon>
        <taxon>Acanthomorphata</taxon>
        <taxon>Eupercaria</taxon>
        <taxon>Labriformes</taxon>
        <taxon>Labridae</taxon>
        <taxon>Xyrichtys</taxon>
    </lineage>
</organism>
<evidence type="ECO:0000256" key="6">
    <source>
        <dbReference type="ARBA" id="ARBA00023157"/>
    </source>
</evidence>
<keyword evidence="4 11" id="KW-1133">Transmembrane helix</keyword>
<dbReference type="GO" id="GO:0005102">
    <property type="term" value="F:signaling receptor binding"/>
    <property type="evidence" value="ECO:0007669"/>
    <property type="project" value="TreeGrafter"/>
</dbReference>
<protein>
    <submittedName>
        <fullName evidence="14">Uncharacterized protein LOC119912525 isoform X5</fullName>
    </submittedName>
</protein>
<name>A0AAV1EI81_XYRNO</name>
<evidence type="ECO:0000256" key="9">
    <source>
        <dbReference type="ARBA" id="ARBA00038221"/>
    </source>
</evidence>
<evidence type="ECO:0000256" key="8">
    <source>
        <dbReference type="ARBA" id="ARBA00023319"/>
    </source>
</evidence>
<comment type="similarity">
    <text evidence="9">Belongs to the SKINT family.</text>
</comment>
<feature type="compositionally biased region" description="Basic and acidic residues" evidence="10">
    <location>
        <begin position="408"/>
        <end position="418"/>
    </location>
</feature>
<evidence type="ECO:0000256" key="3">
    <source>
        <dbReference type="ARBA" id="ARBA00022729"/>
    </source>
</evidence>
<feature type="transmembrane region" description="Helical" evidence="11">
    <location>
        <begin position="249"/>
        <end position="271"/>
    </location>
</feature>
<feature type="compositionally biased region" description="Polar residues" evidence="10">
    <location>
        <begin position="455"/>
        <end position="467"/>
    </location>
</feature>
<keyword evidence="6" id="KW-1015">Disulfide bond</keyword>
<feature type="chain" id="PRO_5043684760" evidence="12">
    <location>
        <begin position="31"/>
        <end position="467"/>
    </location>
</feature>
<dbReference type="InterPro" id="IPR036179">
    <property type="entry name" value="Ig-like_dom_sf"/>
</dbReference>
<dbReference type="SMART" id="SM00407">
    <property type="entry name" value="IGc1"/>
    <property type="match status" value="1"/>
</dbReference>
<dbReference type="EMBL" id="CAUIWU010000006">
    <property type="protein sequence ID" value="CAJ1048293.1"/>
    <property type="molecule type" value="Genomic_DNA"/>
</dbReference>
<dbReference type="InterPro" id="IPR053896">
    <property type="entry name" value="BTN3A2-like_Ig-C"/>
</dbReference>
<proteinExistence type="inferred from homology"/>
<dbReference type="AlphaFoldDB" id="A0AAV1EI81"/>
<evidence type="ECO:0000256" key="11">
    <source>
        <dbReference type="SAM" id="Phobius"/>
    </source>
</evidence>
<evidence type="ECO:0000256" key="7">
    <source>
        <dbReference type="ARBA" id="ARBA00023180"/>
    </source>
</evidence>
<dbReference type="InterPro" id="IPR007110">
    <property type="entry name" value="Ig-like_dom"/>
</dbReference>
<keyword evidence="15" id="KW-1185">Reference proteome</keyword>
<dbReference type="SMART" id="SM00409">
    <property type="entry name" value="IG"/>
    <property type="match status" value="1"/>
</dbReference>
<sequence length="467" mass="53324">MFHTKDGLKLTPCALLVHIMLLILPPHCCCQGTPQVIGSPQPIVAKVGDDIILPCHLKPAVDASSQTVEWTRQDLNPRFVHVRRSGEELLDDQHPSFVGRTSLFPEELKYGNVSLHLSNVKLSDRGTYRCYIPIMNRDSNVELLVGAASSPVIVIKNISDGQVVLQCESKGWYPEPEVLWMDSDGNLLPAGPTETLRGPDGLYTVSSRVTVERKHKSTFTCRVQQTSITQTRDTGVQIEDDICASSSHYVAPIVILSLVCLVLFGAVFYLWKLGQKKTDKIKKGEREPLNEESENMKDKAEKKLQEKEEERDNILHVISILNHQRNELKSLKGKLVSEVKEVEEERRENEKKLDKVRKGPFVWDKDAKENSFLKTKMDLEKKRTEQIESLQNTEIRLQKINNMISKMTERKEKVENQIKKLSNGKNEQEQEDHQEEEHQEEKSEEEDEPHEPMLRTQTEMNSSSTGI</sequence>
<comment type="caution">
    <text evidence="14">The sequence shown here is derived from an EMBL/GenBank/DDBJ whole genome shotgun (WGS) entry which is preliminary data.</text>
</comment>
<feature type="signal peptide" evidence="12">
    <location>
        <begin position="1"/>
        <end position="30"/>
    </location>
</feature>
<feature type="region of interest" description="Disordered" evidence="10">
    <location>
        <begin position="281"/>
        <end position="307"/>
    </location>
</feature>
<dbReference type="InterPro" id="IPR013783">
    <property type="entry name" value="Ig-like_fold"/>
</dbReference>
<dbReference type="FunFam" id="2.60.40.10:FF:000088">
    <property type="entry name" value="Butyrophilin subfamily 1 member A1"/>
    <property type="match status" value="1"/>
</dbReference>
<dbReference type="PANTHER" id="PTHR24100:SF151">
    <property type="entry name" value="ICOS LIGAND"/>
    <property type="match status" value="1"/>
</dbReference>
<accession>A0AAV1EI81</accession>
<evidence type="ECO:0000313" key="15">
    <source>
        <dbReference type="Proteomes" id="UP001178508"/>
    </source>
</evidence>
<feature type="region of interest" description="Disordered" evidence="10">
    <location>
        <begin position="408"/>
        <end position="467"/>
    </location>
</feature>
<keyword evidence="5 11" id="KW-0472">Membrane</keyword>
<gene>
    <name evidence="14" type="ORF">XNOV1_A026872</name>
</gene>
<keyword evidence="7" id="KW-0325">Glycoprotein</keyword>
<dbReference type="PANTHER" id="PTHR24100">
    <property type="entry name" value="BUTYROPHILIN"/>
    <property type="match status" value="1"/>
</dbReference>
<comment type="subcellular location">
    <subcellularLocation>
        <location evidence="1">Membrane</location>
    </subcellularLocation>
</comment>
<dbReference type="GO" id="GO:0009897">
    <property type="term" value="C:external side of plasma membrane"/>
    <property type="evidence" value="ECO:0007669"/>
    <property type="project" value="TreeGrafter"/>
</dbReference>
<feature type="domain" description="Ig-like" evidence="13">
    <location>
        <begin position="151"/>
        <end position="237"/>
    </location>
</feature>
<dbReference type="PROSITE" id="PS50835">
    <property type="entry name" value="IG_LIKE"/>
    <property type="match status" value="2"/>
</dbReference>
<evidence type="ECO:0000313" key="14">
    <source>
        <dbReference type="EMBL" id="CAJ1048293.1"/>
    </source>
</evidence>
<dbReference type="Proteomes" id="UP001178508">
    <property type="component" value="Unassembled WGS sequence"/>
</dbReference>
<dbReference type="FunFam" id="2.60.40.10:FF:000142">
    <property type="entry name" value="V-set domain-containing T-cell activation inhibitor 1"/>
    <property type="match status" value="1"/>
</dbReference>
<feature type="domain" description="Ig-like" evidence="13">
    <location>
        <begin position="34"/>
        <end position="142"/>
    </location>
</feature>
<keyword evidence="8" id="KW-0393">Immunoglobulin domain</keyword>
<dbReference type="GO" id="GO:1903037">
    <property type="term" value="P:regulation of leukocyte cell-cell adhesion"/>
    <property type="evidence" value="ECO:0007669"/>
    <property type="project" value="UniProtKB-ARBA"/>
</dbReference>
<dbReference type="SUPFAM" id="SSF48726">
    <property type="entry name" value="Immunoglobulin"/>
    <property type="match status" value="2"/>
</dbReference>
<dbReference type="InterPro" id="IPR050504">
    <property type="entry name" value="IgSF_BTN/MOG"/>
</dbReference>
<dbReference type="InterPro" id="IPR003599">
    <property type="entry name" value="Ig_sub"/>
</dbReference>
<dbReference type="InterPro" id="IPR003597">
    <property type="entry name" value="Ig_C1-set"/>
</dbReference>
<dbReference type="InterPro" id="IPR013106">
    <property type="entry name" value="Ig_V-set"/>
</dbReference>
<dbReference type="GO" id="GO:0001817">
    <property type="term" value="P:regulation of cytokine production"/>
    <property type="evidence" value="ECO:0007669"/>
    <property type="project" value="TreeGrafter"/>
</dbReference>
<evidence type="ECO:0000256" key="10">
    <source>
        <dbReference type="SAM" id="MobiDB-lite"/>
    </source>
</evidence>
<dbReference type="Pfam" id="PF22705">
    <property type="entry name" value="C2-set_3"/>
    <property type="match status" value="1"/>
</dbReference>
<evidence type="ECO:0000256" key="1">
    <source>
        <dbReference type="ARBA" id="ARBA00004370"/>
    </source>
</evidence>